<accession>A0A5C6SGN7</accession>
<dbReference type="AlphaFoldDB" id="A0A5C6SGN7"/>
<evidence type="ECO:0008006" key="4">
    <source>
        <dbReference type="Google" id="ProtNLM"/>
    </source>
</evidence>
<reference evidence="1 3" key="1">
    <citation type="submission" date="2019-07" db="EMBL/GenBank/DDBJ databases">
        <title>The First High-Quality Draft Genome Sequence of the Causal Agent of the Current Panama Disease Epidemic.</title>
        <authorList>
            <person name="Warmington R.J."/>
            <person name="Kay W."/>
            <person name="Jeffries A."/>
            <person name="Bebber D."/>
            <person name="Moore K."/>
            <person name="Studholme D.J."/>
        </authorList>
    </citation>
    <scope>NUCLEOTIDE SEQUENCE [LARGE SCALE GENOMIC DNA]</scope>
    <source>
        <strain evidence="1 3">TR4</strain>
    </source>
</reference>
<dbReference type="Proteomes" id="UP000321331">
    <property type="component" value="Unassembled WGS sequence"/>
</dbReference>
<dbReference type="EMBL" id="VMNF01000014">
    <property type="protein sequence ID" value="TXB96700.1"/>
    <property type="molecule type" value="Genomic_DNA"/>
</dbReference>
<gene>
    <name evidence="1" type="ORF">FocTR4_00011969</name>
    <name evidence="2" type="ORF">FocTR4_00012024</name>
</gene>
<sequence>MLQLLNLPDEVLTQICTLICDSDRLALFQAIYANKRLHRIASPILVRHWPFHPRILHKQAPALFALHLKRNDRSIVFDELLPIAGDDPWCAAPFFHLPNVKTLSLSALSDEISLKSITDEKDRNGDAKLGLDPDIYETRISHY</sequence>
<proteinExistence type="predicted"/>
<evidence type="ECO:0000313" key="3">
    <source>
        <dbReference type="Proteomes" id="UP000321331"/>
    </source>
</evidence>
<evidence type="ECO:0000313" key="1">
    <source>
        <dbReference type="EMBL" id="TXB96700.1"/>
    </source>
</evidence>
<evidence type="ECO:0000313" key="2">
    <source>
        <dbReference type="EMBL" id="TXB96983.1"/>
    </source>
</evidence>
<dbReference type="EMBL" id="VMNF01000014">
    <property type="protein sequence ID" value="TXB96983.1"/>
    <property type="molecule type" value="Genomic_DNA"/>
</dbReference>
<comment type="caution">
    <text evidence="1">The sequence shown here is derived from an EMBL/GenBank/DDBJ whole genome shotgun (WGS) entry which is preliminary data.</text>
</comment>
<organism evidence="1 3">
    <name type="scientific">Fusarium oxysporum f. sp. cubense</name>
    <dbReference type="NCBI Taxonomy" id="61366"/>
    <lineage>
        <taxon>Eukaryota</taxon>
        <taxon>Fungi</taxon>
        <taxon>Dikarya</taxon>
        <taxon>Ascomycota</taxon>
        <taxon>Pezizomycotina</taxon>
        <taxon>Sordariomycetes</taxon>
        <taxon>Hypocreomycetidae</taxon>
        <taxon>Hypocreales</taxon>
        <taxon>Nectriaceae</taxon>
        <taxon>Fusarium</taxon>
        <taxon>Fusarium oxysporum species complex</taxon>
    </lineage>
</organism>
<protein>
    <recommendedName>
        <fullName evidence="4">F-box domain-containing protein</fullName>
    </recommendedName>
</protein>
<name>A0A5C6SGN7_FUSOC</name>